<name>A0AA88P0M5_9TELE</name>
<protein>
    <submittedName>
        <fullName evidence="2">Uncharacterized protein</fullName>
    </submittedName>
</protein>
<comment type="caution">
    <text evidence="2">The sequence shown here is derived from an EMBL/GenBank/DDBJ whole genome shotgun (WGS) entry which is preliminary data.</text>
</comment>
<evidence type="ECO:0000256" key="1">
    <source>
        <dbReference type="SAM" id="MobiDB-lite"/>
    </source>
</evidence>
<sequence length="77" mass="7772">MKGQGSGFTAERGPWKGDGGLLGSIKGGQGLAFTGLPTCSSSPGALVQLGDSDAGFPALGMENVQDNMRRDKMAGVE</sequence>
<dbReference type="Proteomes" id="UP001187343">
    <property type="component" value="Unassembled WGS sequence"/>
</dbReference>
<keyword evidence="3" id="KW-1185">Reference proteome</keyword>
<evidence type="ECO:0000313" key="2">
    <source>
        <dbReference type="EMBL" id="KAK2867364.1"/>
    </source>
</evidence>
<dbReference type="EMBL" id="JAUYZG010000025">
    <property type="protein sequence ID" value="KAK2867364.1"/>
    <property type="molecule type" value="Genomic_DNA"/>
</dbReference>
<gene>
    <name evidence="2" type="ORF">Q8A67_025481</name>
</gene>
<reference evidence="2" key="1">
    <citation type="submission" date="2023-08" db="EMBL/GenBank/DDBJ databases">
        <title>Chromosome-level Genome Assembly of mud carp (Cirrhinus molitorella).</title>
        <authorList>
            <person name="Liu H."/>
        </authorList>
    </citation>
    <scope>NUCLEOTIDE SEQUENCE</scope>
    <source>
        <strain evidence="2">Prfri</strain>
        <tissue evidence="2">Muscle</tissue>
    </source>
</reference>
<organism evidence="2 3">
    <name type="scientific">Cirrhinus molitorella</name>
    <name type="common">mud carp</name>
    <dbReference type="NCBI Taxonomy" id="172907"/>
    <lineage>
        <taxon>Eukaryota</taxon>
        <taxon>Metazoa</taxon>
        <taxon>Chordata</taxon>
        <taxon>Craniata</taxon>
        <taxon>Vertebrata</taxon>
        <taxon>Euteleostomi</taxon>
        <taxon>Actinopterygii</taxon>
        <taxon>Neopterygii</taxon>
        <taxon>Teleostei</taxon>
        <taxon>Ostariophysi</taxon>
        <taxon>Cypriniformes</taxon>
        <taxon>Cyprinidae</taxon>
        <taxon>Labeoninae</taxon>
        <taxon>Labeonini</taxon>
        <taxon>Cirrhinus</taxon>
    </lineage>
</organism>
<evidence type="ECO:0000313" key="3">
    <source>
        <dbReference type="Proteomes" id="UP001187343"/>
    </source>
</evidence>
<accession>A0AA88P0M5</accession>
<dbReference type="AlphaFoldDB" id="A0AA88P0M5"/>
<feature type="region of interest" description="Disordered" evidence="1">
    <location>
        <begin position="1"/>
        <end position="21"/>
    </location>
</feature>
<proteinExistence type="predicted"/>